<organism evidence="2 3">
    <name type="scientific">Trichodelitschia bisporula</name>
    <dbReference type="NCBI Taxonomy" id="703511"/>
    <lineage>
        <taxon>Eukaryota</taxon>
        <taxon>Fungi</taxon>
        <taxon>Dikarya</taxon>
        <taxon>Ascomycota</taxon>
        <taxon>Pezizomycotina</taxon>
        <taxon>Dothideomycetes</taxon>
        <taxon>Dothideomycetes incertae sedis</taxon>
        <taxon>Phaeotrichales</taxon>
        <taxon>Phaeotrichaceae</taxon>
        <taxon>Trichodelitschia</taxon>
    </lineage>
</organism>
<keyword evidence="3" id="KW-1185">Reference proteome</keyword>
<dbReference type="Proteomes" id="UP000799640">
    <property type="component" value="Unassembled WGS sequence"/>
</dbReference>
<evidence type="ECO:0000313" key="2">
    <source>
        <dbReference type="EMBL" id="KAF2396686.1"/>
    </source>
</evidence>
<accession>A0A6G1HLF0</accession>
<name>A0A6G1HLF0_9PEZI</name>
<reference evidence="2" key="1">
    <citation type="journal article" date="2020" name="Stud. Mycol.">
        <title>101 Dothideomycetes genomes: a test case for predicting lifestyles and emergence of pathogens.</title>
        <authorList>
            <person name="Haridas S."/>
            <person name="Albert R."/>
            <person name="Binder M."/>
            <person name="Bloem J."/>
            <person name="Labutti K."/>
            <person name="Salamov A."/>
            <person name="Andreopoulos B."/>
            <person name="Baker S."/>
            <person name="Barry K."/>
            <person name="Bills G."/>
            <person name="Bluhm B."/>
            <person name="Cannon C."/>
            <person name="Castanera R."/>
            <person name="Culley D."/>
            <person name="Daum C."/>
            <person name="Ezra D."/>
            <person name="Gonzalez J."/>
            <person name="Henrissat B."/>
            <person name="Kuo A."/>
            <person name="Liang C."/>
            <person name="Lipzen A."/>
            <person name="Lutzoni F."/>
            <person name="Magnuson J."/>
            <person name="Mondo S."/>
            <person name="Nolan M."/>
            <person name="Ohm R."/>
            <person name="Pangilinan J."/>
            <person name="Park H.-J."/>
            <person name="Ramirez L."/>
            <person name="Alfaro M."/>
            <person name="Sun H."/>
            <person name="Tritt A."/>
            <person name="Yoshinaga Y."/>
            <person name="Zwiers L.-H."/>
            <person name="Turgeon B."/>
            <person name="Goodwin S."/>
            <person name="Spatafora J."/>
            <person name="Crous P."/>
            <person name="Grigoriev I."/>
        </authorList>
    </citation>
    <scope>NUCLEOTIDE SEQUENCE</scope>
    <source>
        <strain evidence="2">CBS 262.69</strain>
    </source>
</reference>
<proteinExistence type="predicted"/>
<evidence type="ECO:0000313" key="3">
    <source>
        <dbReference type="Proteomes" id="UP000799640"/>
    </source>
</evidence>
<sequence length="136" mass="14424">MPALTALASFVRSLLCGTEQPTSPTKLEISAPTDFRREEVILPGLTDEDRAFLAAKTAENPRSPVVPLIVAAQELPSTGGADPVPTAPAALRTEHRGRLARFLGRLKPARGRGMVRGAVGASRASSLTLRGDEKRD</sequence>
<gene>
    <name evidence="2" type="ORF">EJ06DRAFT_559800</name>
</gene>
<feature type="compositionally biased region" description="Low complexity" evidence="1">
    <location>
        <begin position="114"/>
        <end position="124"/>
    </location>
</feature>
<protein>
    <submittedName>
        <fullName evidence="2">Uncharacterized protein</fullName>
    </submittedName>
</protein>
<dbReference type="AlphaFoldDB" id="A0A6G1HLF0"/>
<dbReference type="OrthoDB" id="5226159at2759"/>
<dbReference type="EMBL" id="ML996706">
    <property type="protein sequence ID" value="KAF2396686.1"/>
    <property type="molecule type" value="Genomic_DNA"/>
</dbReference>
<evidence type="ECO:0000256" key="1">
    <source>
        <dbReference type="SAM" id="MobiDB-lite"/>
    </source>
</evidence>
<feature type="region of interest" description="Disordered" evidence="1">
    <location>
        <begin position="114"/>
        <end position="136"/>
    </location>
</feature>